<dbReference type="InterPro" id="IPR041588">
    <property type="entry name" value="Integrase_H2C2"/>
</dbReference>
<dbReference type="Gene3D" id="3.30.70.270">
    <property type="match status" value="1"/>
</dbReference>
<evidence type="ECO:0000256" key="4">
    <source>
        <dbReference type="ARBA" id="ARBA00022759"/>
    </source>
</evidence>
<evidence type="ECO:0000256" key="1">
    <source>
        <dbReference type="ARBA" id="ARBA00022679"/>
    </source>
</evidence>
<dbReference type="InterPro" id="IPR001878">
    <property type="entry name" value="Znf_CCHC"/>
</dbReference>
<evidence type="ECO:0000313" key="11">
    <source>
        <dbReference type="RefSeq" id="XP_071906036.1"/>
    </source>
</evidence>
<dbReference type="Gene3D" id="1.10.340.70">
    <property type="match status" value="1"/>
</dbReference>
<keyword evidence="7" id="KW-0479">Metal-binding</keyword>
<dbReference type="Proteomes" id="UP001652660">
    <property type="component" value="Chromosome 5c"/>
</dbReference>
<dbReference type="Pfam" id="PF24626">
    <property type="entry name" value="SH3_Tf2-1"/>
    <property type="match status" value="1"/>
</dbReference>
<dbReference type="Gene3D" id="4.10.60.10">
    <property type="entry name" value="Zinc finger, CCHC-type"/>
    <property type="match status" value="1"/>
</dbReference>
<dbReference type="SUPFAM" id="SSF56672">
    <property type="entry name" value="DNA/RNA polymerases"/>
    <property type="match status" value="1"/>
</dbReference>
<keyword evidence="10" id="KW-1185">Reference proteome</keyword>
<dbReference type="CDD" id="cd09274">
    <property type="entry name" value="RNase_HI_RT_Ty3"/>
    <property type="match status" value="1"/>
</dbReference>
<keyword evidence="7" id="KW-0863">Zinc-finger</keyword>
<name>A0ABM4UFG8_COFAR</name>
<sequence>MGGDEGLKAGQTQVAQVIQVPSGPVTRARAKKMRESLQALVSTIQGRIGDDLKIIEGLENEDSKLYTLLQVEDPPAPEYLNMSEGKETTPFDIKLVMEAMTDKLLKLMKQELEPLHERMDSLEHSQTNSKSRRHKAPTRDYESSNSEEEYGSRTWKNKHRKAGVDPIKGVKMQLPTFQGKSDPDVYLEWEKRVELIFDCNDYTEEQQMRLAVMQFTDYAIVWWDQITTSRRRSGEYPITTWTELRGVMKKRFVPSHYHRDLYLKLQNLTQGAKSVEDYHKEMEIAMLRADIVEDREATMARFLSGLRPEIADQVEMHHYVDLHDMLDKAIKIERRLKRRGPIRQNPNFQVGNWRSQPFKREVNPSSAFPLVKQGGTTKESLRPNAPSSKPPSRGDGRPTHEVIKVRYRDTKCFKCQGFGHIASQCPNQRVMLMLPNGEVQTDEEDECEDMPPLVEEDEEFEEIPAHGKVGMVARRALTTQASRDDLQRENIFYSRCHVMDKLCSLVIDPGSCTNVASALMVERLNLPTSDHPRPYKLQWLDNSGEEYQDVFPEDIPNGLPPLRGIEHQIDFIPGSSLPNKAPYRTNPEETKEQQRQVEDLLGKGWIQESLSPCAVPVLLVPKKDGGWRMCTDCRAINAITVKYRHPIPRLDDMLDELHGAIIFTKIDLKSGIGAVLIQEGKPVAYFSEKLTGASLNYSTYDKELMALVRALQTWQHYLRPREFVLHTDHESLKHIKSQTKLSKRHARWVAFIDSFVFVIKYKVGKTNVVADALSRRYTLITTLDTKLLGFEFIKDLYAADLDFGEIFTTLPRVTREHYSMSQGFLYYKGKLCIPLCSMRLLLVREAHGGGLMGHFGVAKTLSILQEHFYWPRMKRDVERHTQRCVTCHQAKSKVHPYGLYTPLPIPHEPWVDLSMDFVLGLPRTRQGHDSIYVVVDRFSKMAHFIPCHKTDDAKHVADLFFRDIVRLHGVPRTIVSDRDVRVNLDGKKKAEIVRDLHTKARANIEKRTLQYIQSANKGRRQMVFEPGDWVWIHMRKERFPNQRRNKLLPRGDGPFQVVERINDNAYKLDLPGEYGVHATFNVADLSPFHADDELDLGTNRLQEEGIDEGLKAGQTQVAQVIQVPSGPVTRARAKKMRESLQALVSTIQGRIGDDLKIIEGLENEDSKLYTLLQVEDPPAPVAS</sequence>
<reference evidence="11" key="1">
    <citation type="submission" date="2025-08" db="UniProtKB">
        <authorList>
            <consortium name="RefSeq"/>
        </authorList>
    </citation>
    <scope>IDENTIFICATION</scope>
    <source>
        <tissue evidence="11">Leaves</tissue>
    </source>
</reference>
<evidence type="ECO:0000256" key="2">
    <source>
        <dbReference type="ARBA" id="ARBA00022695"/>
    </source>
</evidence>
<feature type="region of interest" description="Disordered" evidence="8">
    <location>
        <begin position="119"/>
        <end position="157"/>
    </location>
</feature>
<keyword evidence="2" id="KW-0548">Nucleotidyltransferase</keyword>
<dbReference type="PROSITE" id="PS50158">
    <property type="entry name" value="ZF_CCHC"/>
    <property type="match status" value="1"/>
</dbReference>
<dbReference type="GeneID" id="140007237"/>
<dbReference type="RefSeq" id="XP_071906036.1">
    <property type="nucleotide sequence ID" value="XM_072049935.1"/>
</dbReference>
<dbReference type="InterPro" id="IPR056924">
    <property type="entry name" value="SH3_Tf2-1"/>
</dbReference>
<dbReference type="SMART" id="SM00343">
    <property type="entry name" value="ZnF_C2HC"/>
    <property type="match status" value="1"/>
</dbReference>
<evidence type="ECO:0000256" key="5">
    <source>
        <dbReference type="ARBA" id="ARBA00022801"/>
    </source>
</evidence>
<dbReference type="Pfam" id="PF00098">
    <property type="entry name" value="zf-CCHC"/>
    <property type="match status" value="1"/>
</dbReference>
<keyword evidence="3" id="KW-0540">Nuclease</keyword>
<keyword evidence="5" id="KW-0378">Hydrolase</keyword>
<keyword evidence="1" id="KW-0808">Transferase</keyword>
<keyword evidence="6" id="KW-0695">RNA-directed DNA polymerase</keyword>
<dbReference type="Pfam" id="PF17917">
    <property type="entry name" value="RT_RNaseH"/>
    <property type="match status" value="1"/>
</dbReference>
<evidence type="ECO:0000313" key="10">
    <source>
        <dbReference type="Proteomes" id="UP001652660"/>
    </source>
</evidence>
<evidence type="ECO:0000256" key="6">
    <source>
        <dbReference type="ARBA" id="ARBA00022918"/>
    </source>
</evidence>
<dbReference type="Gene3D" id="3.10.10.10">
    <property type="entry name" value="HIV Type 1 Reverse Transcriptase, subunit A, domain 1"/>
    <property type="match status" value="1"/>
</dbReference>
<gene>
    <name evidence="11" type="primary">LOC140007237</name>
</gene>
<dbReference type="InterPro" id="IPR036875">
    <property type="entry name" value="Znf_CCHC_sf"/>
</dbReference>
<dbReference type="SUPFAM" id="SSF57756">
    <property type="entry name" value="Retrovirus zinc finger-like domains"/>
    <property type="match status" value="1"/>
</dbReference>
<dbReference type="Gene3D" id="3.30.420.10">
    <property type="entry name" value="Ribonuclease H-like superfamily/Ribonuclease H"/>
    <property type="match status" value="1"/>
</dbReference>
<dbReference type="InterPro" id="IPR005162">
    <property type="entry name" value="Retrotrans_gag_dom"/>
</dbReference>
<protein>
    <recommendedName>
        <fullName evidence="9">CCHC-type domain-containing protein</fullName>
    </recommendedName>
</protein>
<dbReference type="InterPro" id="IPR036397">
    <property type="entry name" value="RNaseH_sf"/>
</dbReference>
<dbReference type="PANTHER" id="PTHR35046:SF9">
    <property type="entry name" value="RNA-DIRECTED DNA POLYMERASE"/>
    <property type="match status" value="1"/>
</dbReference>
<evidence type="ECO:0000256" key="8">
    <source>
        <dbReference type="SAM" id="MobiDB-lite"/>
    </source>
</evidence>
<dbReference type="SUPFAM" id="SSF53098">
    <property type="entry name" value="Ribonuclease H-like"/>
    <property type="match status" value="1"/>
</dbReference>
<feature type="compositionally biased region" description="Polar residues" evidence="8">
    <location>
        <begin position="344"/>
        <end position="355"/>
    </location>
</feature>
<dbReference type="Pfam" id="PF17921">
    <property type="entry name" value="Integrase_H2C2"/>
    <property type="match status" value="1"/>
</dbReference>
<dbReference type="InterPro" id="IPR012337">
    <property type="entry name" value="RNaseH-like_sf"/>
</dbReference>
<dbReference type="InterPro" id="IPR043128">
    <property type="entry name" value="Rev_trsase/Diguanyl_cyclase"/>
</dbReference>
<dbReference type="PANTHER" id="PTHR35046">
    <property type="entry name" value="ZINC KNUCKLE (CCHC-TYPE) FAMILY PROTEIN"/>
    <property type="match status" value="1"/>
</dbReference>
<organism evidence="10 11">
    <name type="scientific">Coffea arabica</name>
    <name type="common">Arabian coffee</name>
    <dbReference type="NCBI Taxonomy" id="13443"/>
    <lineage>
        <taxon>Eukaryota</taxon>
        <taxon>Viridiplantae</taxon>
        <taxon>Streptophyta</taxon>
        <taxon>Embryophyta</taxon>
        <taxon>Tracheophyta</taxon>
        <taxon>Spermatophyta</taxon>
        <taxon>Magnoliopsida</taxon>
        <taxon>eudicotyledons</taxon>
        <taxon>Gunneridae</taxon>
        <taxon>Pentapetalae</taxon>
        <taxon>asterids</taxon>
        <taxon>lamiids</taxon>
        <taxon>Gentianales</taxon>
        <taxon>Rubiaceae</taxon>
        <taxon>Ixoroideae</taxon>
        <taxon>Gardenieae complex</taxon>
        <taxon>Bertiereae - Coffeeae clade</taxon>
        <taxon>Coffeeae</taxon>
        <taxon>Coffea</taxon>
    </lineage>
</organism>
<evidence type="ECO:0000256" key="7">
    <source>
        <dbReference type="PROSITE-ProRule" id="PRU00047"/>
    </source>
</evidence>
<proteinExistence type="predicted"/>
<feature type="domain" description="CCHC-type" evidence="9">
    <location>
        <begin position="411"/>
        <end position="427"/>
    </location>
</feature>
<keyword evidence="4" id="KW-0255">Endonuclease</keyword>
<feature type="region of interest" description="Disordered" evidence="8">
    <location>
        <begin position="342"/>
        <end position="399"/>
    </location>
</feature>
<dbReference type="Pfam" id="PF03732">
    <property type="entry name" value="Retrotrans_gag"/>
    <property type="match status" value="1"/>
</dbReference>
<dbReference type="InterPro" id="IPR043502">
    <property type="entry name" value="DNA/RNA_pol_sf"/>
</dbReference>
<accession>A0ABM4UFG8</accession>
<evidence type="ECO:0000256" key="3">
    <source>
        <dbReference type="ARBA" id="ARBA00022722"/>
    </source>
</evidence>
<evidence type="ECO:0000259" key="9">
    <source>
        <dbReference type="PROSITE" id="PS50158"/>
    </source>
</evidence>
<keyword evidence="7" id="KW-0862">Zinc</keyword>
<dbReference type="CDD" id="cd01647">
    <property type="entry name" value="RT_LTR"/>
    <property type="match status" value="1"/>
</dbReference>
<dbReference type="InterPro" id="IPR041373">
    <property type="entry name" value="RT_RNaseH"/>
</dbReference>